<reference evidence="3" key="1">
    <citation type="submission" date="2021-06" db="EMBL/GenBank/DDBJ databases">
        <authorList>
            <person name="Hodson N. C."/>
            <person name="Mongue J. A."/>
            <person name="Jaron S. K."/>
        </authorList>
    </citation>
    <scope>NUCLEOTIDE SEQUENCE</scope>
</reference>
<keyword evidence="2" id="KW-0732">Signal</keyword>
<name>A0A8J2KK95_9HEXA</name>
<dbReference type="EMBL" id="CAJVCH010337354">
    <property type="protein sequence ID" value="CAG7815151.1"/>
    <property type="molecule type" value="Genomic_DNA"/>
</dbReference>
<keyword evidence="1" id="KW-0472">Membrane</keyword>
<sequence length="162" mass="16913">MNSAVLLSTIALVLGCSLLVCASPLEDERTLVKRSPNSTIQTTNQCPECVHSCSSTRTQCHQCACSTCPPQQTWTCDECRYSPICNVFTIPGDGIITLCISAAINVIVLLFLAGVFVAAVLLLAGLVLLIALVLVALLLTVLPIVCTALAVLEVAIGCAPLG</sequence>
<gene>
    <name evidence="3" type="ORF">AFUS01_LOCUS25849</name>
</gene>
<dbReference type="AlphaFoldDB" id="A0A8J2KK95"/>
<evidence type="ECO:0000256" key="1">
    <source>
        <dbReference type="SAM" id="Phobius"/>
    </source>
</evidence>
<keyword evidence="1" id="KW-1133">Transmembrane helix</keyword>
<feature type="transmembrane region" description="Helical" evidence="1">
    <location>
        <begin position="95"/>
        <end position="119"/>
    </location>
</feature>
<feature type="chain" id="PRO_5035309962" evidence="2">
    <location>
        <begin position="23"/>
        <end position="162"/>
    </location>
</feature>
<evidence type="ECO:0000313" key="3">
    <source>
        <dbReference type="EMBL" id="CAG7815151.1"/>
    </source>
</evidence>
<dbReference type="Proteomes" id="UP000708208">
    <property type="component" value="Unassembled WGS sequence"/>
</dbReference>
<accession>A0A8J2KK95</accession>
<evidence type="ECO:0000256" key="2">
    <source>
        <dbReference type="SAM" id="SignalP"/>
    </source>
</evidence>
<keyword evidence="1" id="KW-0812">Transmembrane</keyword>
<comment type="caution">
    <text evidence="3">The sequence shown here is derived from an EMBL/GenBank/DDBJ whole genome shotgun (WGS) entry which is preliminary data.</text>
</comment>
<feature type="transmembrane region" description="Helical" evidence="1">
    <location>
        <begin position="126"/>
        <end position="152"/>
    </location>
</feature>
<feature type="signal peptide" evidence="2">
    <location>
        <begin position="1"/>
        <end position="22"/>
    </location>
</feature>
<proteinExistence type="predicted"/>
<keyword evidence="4" id="KW-1185">Reference proteome</keyword>
<evidence type="ECO:0000313" key="4">
    <source>
        <dbReference type="Proteomes" id="UP000708208"/>
    </source>
</evidence>
<organism evidence="3 4">
    <name type="scientific">Allacma fusca</name>
    <dbReference type="NCBI Taxonomy" id="39272"/>
    <lineage>
        <taxon>Eukaryota</taxon>
        <taxon>Metazoa</taxon>
        <taxon>Ecdysozoa</taxon>
        <taxon>Arthropoda</taxon>
        <taxon>Hexapoda</taxon>
        <taxon>Collembola</taxon>
        <taxon>Symphypleona</taxon>
        <taxon>Sminthuridae</taxon>
        <taxon>Allacma</taxon>
    </lineage>
</organism>
<protein>
    <submittedName>
        <fullName evidence="3">Uncharacterized protein</fullName>
    </submittedName>
</protein>